<keyword evidence="4" id="KW-1185">Reference proteome</keyword>
<dbReference type="Pfam" id="PF11054">
    <property type="entry name" value="Surface_antigen"/>
    <property type="match status" value="1"/>
</dbReference>
<reference evidence="3" key="2">
    <citation type="submission" date="2013-10" db="EMBL/GenBank/DDBJ databases">
        <authorList>
            <person name="Aslett M."/>
        </authorList>
    </citation>
    <scope>NUCLEOTIDE SEQUENCE [LARGE SCALE GENOMIC DNA]</scope>
    <source>
        <strain evidence="3">Houghton</strain>
    </source>
</reference>
<dbReference type="RefSeq" id="XP_013353512.1">
    <property type="nucleotide sequence ID" value="XM_013498058.1"/>
</dbReference>
<evidence type="ECO:0000256" key="2">
    <source>
        <dbReference type="SAM" id="SignalP"/>
    </source>
</evidence>
<name>U6K3P6_9EIME</name>
<feature type="chain" id="PRO_5004672205" evidence="2">
    <location>
        <begin position="25"/>
        <end position="248"/>
    </location>
</feature>
<dbReference type="GeneID" id="25380862"/>
<keyword evidence="1" id="KW-1133">Transmembrane helix</keyword>
<evidence type="ECO:0000256" key="1">
    <source>
        <dbReference type="SAM" id="Phobius"/>
    </source>
</evidence>
<feature type="transmembrane region" description="Helical" evidence="1">
    <location>
        <begin position="228"/>
        <end position="247"/>
    </location>
</feature>
<protein>
    <submittedName>
        <fullName evidence="3">SAG family member</fullName>
    </submittedName>
</protein>
<keyword evidence="1" id="KW-0812">Transmembrane</keyword>
<reference evidence="3" key="1">
    <citation type="submission" date="2013-10" db="EMBL/GenBank/DDBJ databases">
        <title>Genomic analysis of the causative agents of coccidiosis in chickens.</title>
        <authorList>
            <person name="Reid A.J."/>
            <person name="Blake D."/>
            <person name="Billington K."/>
            <person name="Browne H."/>
            <person name="Dunn M."/>
            <person name="Hung S."/>
            <person name="Kawahara F."/>
            <person name="Miranda-Saavedra D."/>
            <person name="Mourier T."/>
            <person name="Nagra H."/>
            <person name="Otto T.D."/>
            <person name="Rawlings N."/>
            <person name="Sanchez A."/>
            <person name="Sanders M."/>
            <person name="Subramaniam C."/>
            <person name="Tay Y."/>
            <person name="Dear P."/>
            <person name="Doerig C."/>
            <person name="Gruber A."/>
            <person name="Parkinson J."/>
            <person name="Shirley M."/>
            <person name="Wan K.L."/>
            <person name="Berriman M."/>
            <person name="Tomley F."/>
            <person name="Pain A."/>
        </authorList>
    </citation>
    <scope>NUCLEOTIDE SEQUENCE [LARGE SCALE GENOMIC DNA]</scope>
    <source>
        <strain evidence="3">Houghton</strain>
    </source>
</reference>
<organism evidence="3 4">
    <name type="scientific">Eimeria mitis</name>
    <dbReference type="NCBI Taxonomy" id="44415"/>
    <lineage>
        <taxon>Eukaryota</taxon>
        <taxon>Sar</taxon>
        <taxon>Alveolata</taxon>
        <taxon>Apicomplexa</taxon>
        <taxon>Conoidasida</taxon>
        <taxon>Coccidia</taxon>
        <taxon>Eucoccidiorida</taxon>
        <taxon>Eimeriorina</taxon>
        <taxon>Eimeriidae</taxon>
        <taxon>Eimeria</taxon>
    </lineage>
</organism>
<sequence length="248" mass="26569">MAPSMILSVAGALLALGSATFSSAQNGEGLTTYTVTLGKEGECLTEIDEAREAAGLEKFVQPTADEPKKRLPLDTTKAAWDPLCKDLLSEGATRISREAISDFEEGTYAFNILSSSKVDCSETVDHWKGAHKNFEGLPPTYSANVEVYKDKLNVSFVAMYNPSSGATADCRLATCTEVVAEGRSGPESQNRQAFIFICMTTPDILVDNKAPFTQEEWNKISSAITGSAAVAFPSFIVVAMTVLSIAML</sequence>
<dbReference type="Proteomes" id="UP000030744">
    <property type="component" value="Unassembled WGS sequence"/>
</dbReference>
<evidence type="ECO:0000313" key="3">
    <source>
        <dbReference type="EMBL" id="CDJ30947.1"/>
    </source>
</evidence>
<dbReference type="OrthoDB" id="346659at2759"/>
<evidence type="ECO:0000313" key="4">
    <source>
        <dbReference type="Proteomes" id="UP000030744"/>
    </source>
</evidence>
<dbReference type="AlphaFoldDB" id="U6K3P6"/>
<dbReference type="EMBL" id="HG682916">
    <property type="protein sequence ID" value="CDJ30947.1"/>
    <property type="molecule type" value="Genomic_DNA"/>
</dbReference>
<accession>U6K3P6</accession>
<keyword evidence="2" id="KW-0732">Signal</keyword>
<dbReference type="VEuPathDB" id="ToxoDB:EMH_0062650"/>
<feature type="signal peptide" evidence="2">
    <location>
        <begin position="1"/>
        <end position="24"/>
    </location>
</feature>
<gene>
    <name evidence="3" type="ORF">EMH_0062650</name>
</gene>
<dbReference type="InterPro" id="IPR021288">
    <property type="entry name" value="Surface_antigen"/>
</dbReference>
<keyword evidence="1" id="KW-0472">Membrane</keyword>
<proteinExistence type="predicted"/>